<gene>
    <name evidence="2" type="ORF">B1B_01806</name>
</gene>
<dbReference type="AlphaFoldDB" id="T1D1G8"/>
<reference evidence="2" key="1">
    <citation type="submission" date="2013-08" db="EMBL/GenBank/DDBJ databases">
        <authorList>
            <person name="Mendez C."/>
            <person name="Richter M."/>
            <person name="Ferrer M."/>
            <person name="Sanchez J."/>
        </authorList>
    </citation>
    <scope>NUCLEOTIDE SEQUENCE</scope>
</reference>
<reference evidence="2" key="2">
    <citation type="journal article" date="2014" name="ISME J.">
        <title>Microbial stratification in low pH oxic and suboxic macroscopic growths along an acid mine drainage.</title>
        <authorList>
            <person name="Mendez-Garcia C."/>
            <person name="Mesa V."/>
            <person name="Sprenger R.R."/>
            <person name="Richter M."/>
            <person name="Diez M.S."/>
            <person name="Solano J."/>
            <person name="Bargiela R."/>
            <person name="Golyshina O.V."/>
            <person name="Manteca A."/>
            <person name="Ramos J.L."/>
            <person name="Gallego J.R."/>
            <person name="Llorente I."/>
            <person name="Martins Dos Santos V.A."/>
            <person name="Jensen O.N."/>
            <person name="Pelaez A.I."/>
            <person name="Sanchez J."/>
            <person name="Ferrer M."/>
        </authorList>
    </citation>
    <scope>NUCLEOTIDE SEQUENCE</scope>
</reference>
<accession>T1D1G8</accession>
<feature type="region of interest" description="Disordered" evidence="1">
    <location>
        <begin position="82"/>
        <end position="132"/>
    </location>
</feature>
<comment type="caution">
    <text evidence="2">The sequence shown here is derived from an EMBL/GenBank/DDBJ whole genome shotgun (WGS) entry which is preliminary data.</text>
</comment>
<organism evidence="2">
    <name type="scientific">mine drainage metagenome</name>
    <dbReference type="NCBI Taxonomy" id="410659"/>
    <lineage>
        <taxon>unclassified sequences</taxon>
        <taxon>metagenomes</taxon>
        <taxon>ecological metagenomes</taxon>
    </lineage>
</organism>
<sequence>MMEMPQRKTQSPPPVGTDNLADLILSRALAPTPEGARKLAEMLSSEATTVTEAIRCAPENPRAQQWLDSAIQKARERYRLAPKRKPVQQAAPLAPQRVAAHREMPEHVAPSAKQKPTEATAHEPACDNAAGSSDLPAQAVATGQDRGGCLEGVDTIHVYGKAHALTFEASETRGKGSGAGLPTIMVEAAGAGTASKTYNWADKLRFQVTAQELPFVAAVFFGKLAKVEFANHGENADKGISLEDQPERGGVYVKLWARGHNHVVPVPTGSIAPIAALCLRQLQKQFRLDADGTERVMCAAARRYRPKPDRAPANYATG</sequence>
<protein>
    <submittedName>
        <fullName evidence="2">Uncharacterized protein</fullName>
    </submittedName>
</protein>
<evidence type="ECO:0000256" key="1">
    <source>
        <dbReference type="SAM" id="MobiDB-lite"/>
    </source>
</evidence>
<proteinExistence type="predicted"/>
<name>T1D1G8_9ZZZZ</name>
<evidence type="ECO:0000313" key="2">
    <source>
        <dbReference type="EMBL" id="EQD76270.1"/>
    </source>
</evidence>
<dbReference type="EMBL" id="AUZY01001094">
    <property type="protein sequence ID" value="EQD76270.1"/>
    <property type="molecule type" value="Genomic_DNA"/>
</dbReference>